<keyword evidence="3" id="KW-1185">Reference proteome</keyword>
<reference evidence="2 3" key="1">
    <citation type="journal article" date="2014" name="Int. J. Syst. Evol. Microbiol.">
        <title>Nocardia vulneris sp. nov., isolated from wounds of human patients in North America.</title>
        <authorList>
            <person name="Lasker B.A."/>
            <person name="Bell M."/>
            <person name="Klenk H.P."/>
            <person name="Sproer C."/>
            <person name="Schumann C."/>
            <person name="Schumann P."/>
            <person name="Brown J.M."/>
        </authorList>
    </citation>
    <scope>NUCLEOTIDE SEQUENCE [LARGE SCALE GENOMIC DNA]</scope>
    <source>
        <strain evidence="2 3">W9851</strain>
    </source>
</reference>
<accession>A0ABR4ZKG7</accession>
<gene>
    <name evidence="2" type="ORF">FG87_05500</name>
</gene>
<sequence length="141" mass="15827">MAAQLTPETTEDEFKEFVRDSSDAELAALMNDQELRPQIVARIFEIWCAAVLEPKTRKTDATIHWQLGDGPDRWAMHVYRGTCTATPGPSEKRADVTFTLGDVAFLRLVAREVSGVQLLATGKLRLKGNMLTAMRIDSWFD</sequence>
<comment type="caution">
    <text evidence="2">The sequence shown here is derived from an EMBL/GenBank/DDBJ whole genome shotgun (WGS) entry which is preliminary data.</text>
</comment>
<evidence type="ECO:0000259" key="1">
    <source>
        <dbReference type="Pfam" id="PF02036"/>
    </source>
</evidence>
<dbReference type="InterPro" id="IPR003033">
    <property type="entry name" value="SCP2_sterol-bd_dom"/>
</dbReference>
<dbReference type="Gene3D" id="3.30.1050.10">
    <property type="entry name" value="SCP2 sterol-binding domain"/>
    <property type="match status" value="1"/>
</dbReference>
<organism evidence="2 3">
    <name type="scientific">Nocardia vulneris</name>
    <dbReference type="NCBI Taxonomy" id="1141657"/>
    <lineage>
        <taxon>Bacteria</taxon>
        <taxon>Bacillati</taxon>
        <taxon>Actinomycetota</taxon>
        <taxon>Actinomycetes</taxon>
        <taxon>Mycobacteriales</taxon>
        <taxon>Nocardiaceae</taxon>
        <taxon>Nocardia</taxon>
    </lineage>
</organism>
<dbReference type="Pfam" id="PF02036">
    <property type="entry name" value="SCP2"/>
    <property type="match status" value="1"/>
</dbReference>
<dbReference type="Proteomes" id="UP000031364">
    <property type="component" value="Unassembled WGS sequence"/>
</dbReference>
<dbReference type="EMBL" id="JNFP01000005">
    <property type="protein sequence ID" value="KIA65907.1"/>
    <property type="molecule type" value="Genomic_DNA"/>
</dbReference>
<evidence type="ECO:0000313" key="3">
    <source>
        <dbReference type="Proteomes" id="UP000031364"/>
    </source>
</evidence>
<name>A0ABR4ZKG7_9NOCA</name>
<dbReference type="SUPFAM" id="SSF55718">
    <property type="entry name" value="SCP-like"/>
    <property type="match status" value="1"/>
</dbReference>
<dbReference type="InterPro" id="IPR036527">
    <property type="entry name" value="SCP2_sterol-bd_dom_sf"/>
</dbReference>
<dbReference type="RefSeq" id="WP_043665465.1">
    <property type="nucleotide sequence ID" value="NZ_BDCI01000041.1"/>
</dbReference>
<evidence type="ECO:0000313" key="2">
    <source>
        <dbReference type="EMBL" id="KIA65907.1"/>
    </source>
</evidence>
<feature type="domain" description="SCP2" evidence="1">
    <location>
        <begin position="52"/>
        <end position="140"/>
    </location>
</feature>
<proteinExistence type="predicted"/>
<protein>
    <recommendedName>
        <fullName evidence="1">SCP2 domain-containing protein</fullName>
    </recommendedName>
</protein>